<proteinExistence type="predicted"/>
<dbReference type="InterPro" id="IPR006119">
    <property type="entry name" value="Resolv_N"/>
</dbReference>
<dbReference type="GO" id="GO:0000150">
    <property type="term" value="F:DNA strand exchange activity"/>
    <property type="evidence" value="ECO:0007669"/>
    <property type="project" value="InterPro"/>
</dbReference>
<dbReference type="SMART" id="SM00857">
    <property type="entry name" value="Resolvase"/>
    <property type="match status" value="1"/>
</dbReference>
<protein>
    <submittedName>
        <fullName evidence="9">Resolvase</fullName>
    </submittedName>
</protein>
<keyword evidence="6" id="KW-0175">Coiled coil</keyword>
<organism evidence="9 10">
    <name type="scientific">Flavisolibacter ginsenosidimutans</name>
    <dbReference type="NCBI Taxonomy" id="661481"/>
    <lineage>
        <taxon>Bacteria</taxon>
        <taxon>Pseudomonadati</taxon>
        <taxon>Bacteroidota</taxon>
        <taxon>Chitinophagia</taxon>
        <taxon>Chitinophagales</taxon>
        <taxon>Chitinophagaceae</taxon>
        <taxon>Flavisolibacter</taxon>
    </lineage>
</organism>
<evidence type="ECO:0000259" key="8">
    <source>
        <dbReference type="PROSITE" id="PS51737"/>
    </source>
</evidence>
<dbReference type="InterPro" id="IPR006118">
    <property type="entry name" value="Recombinase_CS"/>
</dbReference>
<dbReference type="Gene3D" id="3.90.1750.20">
    <property type="entry name" value="Putative Large Serine Recombinase, Chain B, Domain 2"/>
    <property type="match status" value="1"/>
</dbReference>
<dbReference type="SUPFAM" id="SSF53041">
    <property type="entry name" value="Resolvase-like"/>
    <property type="match status" value="1"/>
</dbReference>
<accession>A0A5B8UKC0</accession>
<dbReference type="PROSITE" id="PS51737">
    <property type="entry name" value="RECOMBINASE_DNA_BIND"/>
    <property type="match status" value="1"/>
</dbReference>
<feature type="domain" description="Recombinase" evidence="8">
    <location>
        <begin position="159"/>
        <end position="268"/>
    </location>
</feature>
<dbReference type="Proteomes" id="UP000321204">
    <property type="component" value="Chromosome"/>
</dbReference>
<dbReference type="CDD" id="cd00338">
    <property type="entry name" value="Ser_Recombinase"/>
    <property type="match status" value="1"/>
</dbReference>
<keyword evidence="3" id="KW-0233">DNA recombination</keyword>
<reference evidence="9 10" key="1">
    <citation type="journal article" date="2015" name="Int. J. Syst. Evol. Microbiol.">
        <title>Flavisolibacter ginsenosidimutans sp. nov., with ginsenoside-converting activity isolated from soil used for cultivating ginseng.</title>
        <authorList>
            <person name="Zhao Y."/>
            <person name="Liu Q."/>
            <person name="Kang M.S."/>
            <person name="Jin F."/>
            <person name="Yu H."/>
            <person name="Im W.T."/>
        </authorList>
    </citation>
    <scope>NUCLEOTIDE SEQUENCE [LARGE SCALE GENOMIC DNA]</scope>
    <source>
        <strain evidence="9 10">Gsoil 636</strain>
    </source>
</reference>
<dbReference type="GO" id="GO:0015074">
    <property type="term" value="P:DNA integration"/>
    <property type="evidence" value="ECO:0007669"/>
    <property type="project" value="UniProtKB-KW"/>
</dbReference>
<sequence length="532" mass="60895">MKQKAILYIRVSTDEQAEKGYSLKHQQERLERYCEFQGIDIVATYQDDHSAKTFERPQFQNLLSSLKKRREAASLLLFTKWDRFSRNAGDAYGMINQLRKLGVDPQAIEQPLDLNIPENKIMLAFYLAAPEVENDRRALNTLVGMRRARKEGRWLTTAPKGYRNCRNEANQPIIEPNKDAPLVRLAFEELSKGLLDIEAVRRLVNGKGLKVSRSAFWYLVRNPMYCGKLFIPAWKDEEATYVRGIHEPLITETLFNEVQDILSGRKKNVPAKNTRHEALPLRGYLACSRCGRPITGSASHGNGGKYYYYHCQASLGCKERFKATEANAAFINYLQTFKAKEDVLNLYSLIIEERFKRAKTTKSTESKDAQVKIEKLATRLKNAKEMMLDGEMERSEYKEIRAELEPEIERLKKAQTTINTVEDDYQLYGRKGLSILKDLATIYASADLQRKQQIQGAIFPEKLVYSENIYRTKTLHPLFEVITTTEAAFGGNKKRKGQHFADLSCQVAPRVENSNLLLEDLLDLCPLLGITG</sequence>
<dbReference type="PANTHER" id="PTHR30461">
    <property type="entry name" value="DNA-INVERTASE FROM LAMBDOID PROPHAGE"/>
    <property type="match status" value="1"/>
</dbReference>
<dbReference type="InterPro" id="IPR025827">
    <property type="entry name" value="Zn_ribbon_recom_dom"/>
</dbReference>
<keyword evidence="1" id="KW-0229">DNA integration</keyword>
<keyword evidence="2" id="KW-0238">DNA-binding</keyword>
<dbReference type="RefSeq" id="WP_146787716.1">
    <property type="nucleotide sequence ID" value="NZ_BAABIO010000005.1"/>
</dbReference>
<name>A0A5B8UKC0_9BACT</name>
<dbReference type="Pfam" id="PF07508">
    <property type="entry name" value="Recombinase"/>
    <property type="match status" value="1"/>
</dbReference>
<evidence type="ECO:0000313" key="10">
    <source>
        <dbReference type="Proteomes" id="UP000321204"/>
    </source>
</evidence>
<feature type="coiled-coil region" evidence="6">
    <location>
        <begin position="366"/>
        <end position="393"/>
    </location>
</feature>
<dbReference type="InterPro" id="IPR050639">
    <property type="entry name" value="SSR_resolvase"/>
</dbReference>
<dbReference type="PROSITE" id="PS51736">
    <property type="entry name" value="RECOMBINASES_3"/>
    <property type="match status" value="1"/>
</dbReference>
<keyword evidence="10" id="KW-1185">Reference proteome</keyword>
<dbReference type="GO" id="GO:0003677">
    <property type="term" value="F:DNA binding"/>
    <property type="evidence" value="ECO:0007669"/>
    <property type="project" value="UniProtKB-KW"/>
</dbReference>
<evidence type="ECO:0000256" key="5">
    <source>
        <dbReference type="PROSITE-ProRule" id="PRU10137"/>
    </source>
</evidence>
<dbReference type="KEGG" id="fgg:FSB75_12185"/>
<evidence type="ECO:0000256" key="3">
    <source>
        <dbReference type="ARBA" id="ARBA00023172"/>
    </source>
</evidence>
<dbReference type="Pfam" id="PF00239">
    <property type="entry name" value="Resolvase"/>
    <property type="match status" value="1"/>
</dbReference>
<dbReference type="Pfam" id="PF13408">
    <property type="entry name" value="Zn_ribbon_recom"/>
    <property type="match status" value="1"/>
</dbReference>
<dbReference type="AlphaFoldDB" id="A0A5B8UKC0"/>
<dbReference type="PANTHER" id="PTHR30461:SF23">
    <property type="entry name" value="DNA RECOMBINASE-RELATED"/>
    <property type="match status" value="1"/>
</dbReference>
<evidence type="ECO:0000313" key="9">
    <source>
        <dbReference type="EMBL" id="QEC56619.1"/>
    </source>
</evidence>
<evidence type="ECO:0000256" key="1">
    <source>
        <dbReference type="ARBA" id="ARBA00022908"/>
    </source>
</evidence>
<evidence type="ECO:0000256" key="4">
    <source>
        <dbReference type="PIRSR" id="PIRSR606118-50"/>
    </source>
</evidence>
<dbReference type="Gene3D" id="3.40.50.1390">
    <property type="entry name" value="Resolvase, N-terminal catalytic domain"/>
    <property type="match status" value="1"/>
</dbReference>
<feature type="domain" description="Resolvase/invertase-type recombinase catalytic" evidence="7">
    <location>
        <begin position="4"/>
        <end position="152"/>
    </location>
</feature>
<evidence type="ECO:0000256" key="2">
    <source>
        <dbReference type="ARBA" id="ARBA00023125"/>
    </source>
</evidence>
<evidence type="ECO:0000259" key="7">
    <source>
        <dbReference type="PROSITE" id="PS51736"/>
    </source>
</evidence>
<dbReference type="InterPro" id="IPR036162">
    <property type="entry name" value="Resolvase-like_N_sf"/>
</dbReference>
<dbReference type="InterPro" id="IPR038109">
    <property type="entry name" value="DNA_bind_recomb_sf"/>
</dbReference>
<dbReference type="EMBL" id="CP042433">
    <property type="protein sequence ID" value="QEC56619.1"/>
    <property type="molecule type" value="Genomic_DNA"/>
</dbReference>
<dbReference type="PROSITE" id="PS00397">
    <property type="entry name" value="RECOMBINASES_1"/>
    <property type="match status" value="1"/>
</dbReference>
<gene>
    <name evidence="9" type="ORF">FSB75_12185</name>
</gene>
<evidence type="ECO:0000256" key="6">
    <source>
        <dbReference type="SAM" id="Coils"/>
    </source>
</evidence>
<dbReference type="OrthoDB" id="9815006at2"/>
<feature type="active site" description="O-(5'-phospho-DNA)-serine intermediate" evidence="4 5">
    <location>
        <position position="12"/>
    </location>
</feature>
<dbReference type="InterPro" id="IPR011109">
    <property type="entry name" value="DNA_bind_recombinase_dom"/>
</dbReference>